<sequence length="224" mass="23525">MLNAETAAPSRFVGPGGALAVVLTVALIGGLDLHRAVTNPYSLRRTISEYALGPQKWVFDVGVLLLAAGSVAILVALVRAGVARWWSPGAVAMALWSAGLTLVVLFPKHNWAMGGPSASGTVHRVASVLAFLSLPVAALLLSRPWLRSAAWGAHARRVFALGWLSVLALSPLVYALLVDASGGTAWWRVFPLGYVERVLVLVEVVAVLAAGSWAIAVGKRPRVA</sequence>
<gene>
    <name evidence="2" type="ORF">KCV87_28995</name>
</gene>
<keyword evidence="1" id="KW-1133">Transmembrane helix</keyword>
<protein>
    <submittedName>
        <fullName evidence="2">DUF998 domain-containing protein</fullName>
    </submittedName>
</protein>
<feature type="transmembrane region" description="Helical" evidence="1">
    <location>
        <begin position="126"/>
        <end position="146"/>
    </location>
</feature>
<keyword evidence="1" id="KW-0812">Transmembrane</keyword>
<dbReference type="InterPro" id="IPR009339">
    <property type="entry name" value="DUF998"/>
</dbReference>
<feature type="transmembrane region" description="Helical" evidence="1">
    <location>
        <begin position="198"/>
        <end position="218"/>
    </location>
</feature>
<dbReference type="Proteomes" id="UP000677152">
    <property type="component" value="Chromosome"/>
</dbReference>
<feature type="transmembrane region" description="Helical" evidence="1">
    <location>
        <begin position="12"/>
        <end position="37"/>
    </location>
</feature>
<proteinExistence type="predicted"/>
<feature type="transmembrane region" description="Helical" evidence="1">
    <location>
        <begin position="158"/>
        <end position="178"/>
    </location>
</feature>
<organism evidence="2 3">
    <name type="scientific">Actinosynnema pretiosum subsp. pretiosum</name>
    <dbReference type="NCBI Taxonomy" id="103721"/>
    <lineage>
        <taxon>Bacteria</taxon>
        <taxon>Bacillati</taxon>
        <taxon>Actinomycetota</taxon>
        <taxon>Actinomycetes</taxon>
        <taxon>Pseudonocardiales</taxon>
        <taxon>Pseudonocardiaceae</taxon>
        <taxon>Actinosynnema</taxon>
    </lineage>
</organism>
<feature type="transmembrane region" description="Helical" evidence="1">
    <location>
        <begin position="85"/>
        <end position="106"/>
    </location>
</feature>
<reference evidence="2" key="1">
    <citation type="submission" date="2021-04" db="EMBL/GenBank/DDBJ databases">
        <title>Genomic sequence of Actinosynnema pretiosum subsp. pretiosum ATCC 31280 (C-14919).</title>
        <authorList>
            <person name="Bai L."/>
            <person name="Wang X."/>
            <person name="Xiao Y."/>
        </authorList>
    </citation>
    <scope>NUCLEOTIDE SEQUENCE</scope>
    <source>
        <strain evidence="2">ATCC 31280</strain>
    </source>
</reference>
<evidence type="ECO:0000313" key="3">
    <source>
        <dbReference type="Proteomes" id="UP000677152"/>
    </source>
</evidence>
<dbReference type="AlphaFoldDB" id="A0AA45R3B4"/>
<name>A0AA45R3B4_9PSEU</name>
<dbReference type="EMBL" id="CP073249">
    <property type="protein sequence ID" value="QUF03408.1"/>
    <property type="molecule type" value="Genomic_DNA"/>
</dbReference>
<feature type="transmembrane region" description="Helical" evidence="1">
    <location>
        <begin position="57"/>
        <end position="78"/>
    </location>
</feature>
<evidence type="ECO:0000256" key="1">
    <source>
        <dbReference type="SAM" id="Phobius"/>
    </source>
</evidence>
<accession>A0AA45R3B4</accession>
<evidence type="ECO:0000313" key="2">
    <source>
        <dbReference type="EMBL" id="QUF03408.1"/>
    </source>
</evidence>
<dbReference type="Pfam" id="PF06197">
    <property type="entry name" value="DUF998"/>
    <property type="match status" value="1"/>
</dbReference>
<keyword evidence="1" id="KW-0472">Membrane</keyword>